<dbReference type="Proteomes" id="UP000178636">
    <property type="component" value="Unassembled WGS sequence"/>
</dbReference>
<evidence type="ECO:0000313" key="3">
    <source>
        <dbReference type="Proteomes" id="UP000178636"/>
    </source>
</evidence>
<proteinExistence type="predicted"/>
<reference evidence="2 3" key="1">
    <citation type="journal article" date="2016" name="Nat. Commun.">
        <title>Thousands of microbial genomes shed light on interconnected biogeochemical processes in an aquifer system.</title>
        <authorList>
            <person name="Anantharaman K."/>
            <person name="Brown C.T."/>
            <person name="Hug L.A."/>
            <person name="Sharon I."/>
            <person name="Castelle C.J."/>
            <person name="Probst A.J."/>
            <person name="Thomas B.C."/>
            <person name="Singh A."/>
            <person name="Wilkins M.J."/>
            <person name="Karaoz U."/>
            <person name="Brodie E.L."/>
            <person name="Williams K.H."/>
            <person name="Hubbard S.S."/>
            <person name="Banfield J.F."/>
        </authorList>
    </citation>
    <scope>NUCLEOTIDE SEQUENCE [LARGE SCALE GENOMIC DNA]</scope>
</reference>
<feature type="chain" id="PRO_5009582565" evidence="1">
    <location>
        <begin position="22"/>
        <end position="134"/>
    </location>
</feature>
<name>A0A1G2DE75_9BACT</name>
<dbReference type="AlphaFoldDB" id="A0A1G2DE75"/>
<keyword evidence="1" id="KW-0732">Signal</keyword>
<evidence type="ECO:0000256" key="1">
    <source>
        <dbReference type="SAM" id="SignalP"/>
    </source>
</evidence>
<evidence type="ECO:0000313" key="2">
    <source>
        <dbReference type="EMBL" id="OGZ11843.1"/>
    </source>
</evidence>
<feature type="signal peptide" evidence="1">
    <location>
        <begin position="1"/>
        <end position="21"/>
    </location>
</feature>
<gene>
    <name evidence="2" type="ORF">A3C93_00370</name>
</gene>
<protein>
    <submittedName>
        <fullName evidence="2">Uncharacterized protein</fullName>
    </submittedName>
</protein>
<organism evidence="2 3">
    <name type="scientific">Candidatus Lloydbacteria bacterium RIFCSPHIGHO2_02_FULL_54_17</name>
    <dbReference type="NCBI Taxonomy" id="1798664"/>
    <lineage>
        <taxon>Bacteria</taxon>
        <taxon>Candidatus Lloydiibacteriota</taxon>
    </lineage>
</organism>
<dbReference type="EMBL" id="MHLO01000028">
    <property type="protein sequence ID" value="OGZ11843.1"/>
    <property type="molecule type" value="Genomic_DNA"/>
</dbReference>
<comment type="caution">
    <text evidence="2">The sequence shown here is derived from an EMBL/GenBank/DDBJ whole genome shotgun (WGS) entry which is preliminary data.</text>
</comment>
<sequence length="134" mass="14736">MKRLVALTALVFVFVINTAFAATPTTEPSLPGDLATWQKESATCTKHAGKTLVSSDYVQMAADSLKVMMVITLNGEKVVQGEVTQGANPKFVIYVRNSPEKNWLAYTQKENAEAFKRFLDEVGLTQEQFNACGE</sequence>
<accession>A0A1G2DE75</accession>